<comment type="caution">
    <text evidence="1">The sequence shown here is derived from an EMBL/GenBank/DDBJ whole genome shotgun (WGS) entry which is preliminary data.</text>
</comment>
<proteinExistence type="predicted"/>
<feature type="non-terminal residue" evidence="1">
    <location>
        <position position="1"/>
    </location>
</feature>
<organism evidence="1 2">
    <name type="scientific">Gigaspora margarita</name>
    <dbReference type="NCBI Taxonomy" id="4874"/>
    <lineage>
        <taxon>Eukaryota</taxon>
        <taxon>Fungi</taxon>
        <taxon>Fungi incertae sedis</taxon>
        <taxon>Mucoromycota</taxon>
        <taxon>Glomeromycotina</taxon>
        <taxon>Glomeromycetes</taxon>
        <taxon>Diversisporales</taxon>
        <taxon>Gigasporaceae</taxon>
        <taxon>Gigaspora</taxon>
    </lineage>
</organism>
<accession>A0ABN7XIV6</accession>
<evidence type="ECO:0000313" key="2">
    <source>
        <dbReference type="Proteomes" id="UP000789901"/>
    </source>
</evidence>
<evidence type="ECO:0000313" key="1">
    <source>
        <dbReference type="EMBL" id="CAG8855228.1"/>
    </source>
</evidence>
<dbReference type="Proteomes" id="UP000789901">
    <property type="component" value="Unassembled WGS sequence"/>
</dbReference>
<gene>
    <name evidence="1" type="ORF">GMARGA_LOCUS44049</name>
</gene>
<protein>
    <submittedName>
        <fullName evidence="1">13837_t:CDS:1</fullName>
    </submittedName>
</protein>
<name>A0ABN7XIV6_GIGMA</name>
<reference evidence="1 2" key="1">
    <citation type="submission" date="2021-06" db="EMBL/GenBank/DDBJ databases">
        <authorList>
            <person name="Kallberg Y."/>
            <person name="Tangrot J."/>
            <person name="Rosling A."/>
        </authorList>
    </citation>
    <scope>NUCLEOTIDE SEQUENCE [LARGE SCALE GENOMIC DNA]</scope>
    <source>
        <strain evidence="1 2">120-4 pot B 10/14</strain>
    </source>
</reference>
<sequence length="64" mass="7229">TGKLAMFAIGLAVGYFIYKSGLIQKVTVIVEKLLNKLVENQDIELKTAPEYVIGYIVRELRNKD</sequence>
<feature type="non-terminal residue" evidence="1">
    <location>
        <position position="64"/>
    </location>
</feature>
<dbReference type="EMBL" id="CAJVQB010147112">
    <property type="protein sequence ID" value="CAG8855228.1"/>
    <property type="molecule type" value="Genomic_DNA"/>
</dbReference>
<keyword evidence="2" id="KW-1185">Reference proteome</keyword>